<dbReference type="Gene3D" id="2.170.270.10">
    <property type="entry name" value="SET domain"/>
    <property type="match status" value="3"/>
</dbReference>
<feature type="domain" description="Pre-SET" evidence="12">
    <location>
        <begin position="499"/>
        <end position="563"/>
    </location>
</feature>
<feature type="compositionally biased region" description="Basic residues" evidence="10">
    <location>
        <begin position="96"/>
        <end position="112"/>
    </location>
</feature>
<dbReference type="InterPro" id="IPR017956">
    <property type="entry name" value="AT_hook_DNA-bd_motif"/>
</dbReference>
<evidence type="ECO:0000256" key="8">
    <source>
        <dbReference type="ARBA" id="ARBA00023328"/>
    </source>
</evidence>
<feature type="region of interest" description="Disordered" evidence="10">
    <location>
        <begin position="1117"/>
        <end position="1202"/>
    </location>
</feature>
<keyword evidence="4" id="KW-0808">Transferase</keyword>
<evidence type="ECO:0000256" key="1">
    <source>
        <dbReference type="ARBA" id="ARBA00004584"/>
    </source>
</evidence>
<dbReference type="InterPro" id="IPR051357">
    <property type="entry name" value="H3K9_HMTase_SUVAR3-9"/>
</dbReference>
<feature type="compositionally biased region" description="Basic residues" evidence="10">
    <location>
        <begin position="1179"/>
        <end position="1195"/>
    </location>
</feature>
<dbReference type="Pfam" id="PF00856">
    <property type="entry name" value="SET"/>
    <property type="match status" value="3"/>
</dbReference>
<evidence type="ECO:0000256" key="5">
    <source>
        <dbReference type="ARBA" id="ARBA00022691"/>
    </source>
</evidence>
<evidence type="ECO:0000259" key="13">
    <source>
        <dbReference type="PROSITE" id="PS50868"/>
    </source>
</evidence>
<dbReference type="InterPro" id="IPR046341">
    <property type="entry name" value="SET_dom_sf"/>
</dbReference>
<feature type="domain" description="YDG" evidence="14">
    <location>
        <begin position="1356"/>
        <end position="1502"/>
    </location>
</feature>
<feature type="compositionally biased region" description="Polar residues" evidence="10">
    <location>
        <begin position="1947"/>
        <end position="1961"/>
    </location>
</feature>
<feature type="region of interest" description="Disordered" evidence="10">
    <location>
        <begin position="1945"/>
        <end position="2028"/>
    </location>
</feature>
<feature type="domain" description="Pre-SET" evidence="12">
    <location>
        <begin position="1581"/>
        <end position="1645"/>
    </location>
</feature>
<dbReference type="InterPro" id="IPR025794">
    <property type="entry name" value="H3-K9-MeTrfase_plant"/>
</dbReference>
<keyword evidence="5" id="KW-0949">S-adenosyl-L-methionine</keyword>
<feature type="compositionally biased region" description="Polar residues" evidence="10">
    <location>
        <begin position="28"/>
        <end position="42"/>
    </location>
</feature>
<accession>A0ABQ7X740</accession>
<dbReference type="SMART" id="SM00468">
    <property type="entry name" value="PreSET"/>
    <property type="match status" value="2"/>
</dbReference>
<feature type="compositionally biased region" description="Basic and acidic residues" evidence="10">
    <location>
        <begin position="113"/>
        <end position="122"/>
    </location>
</feature>
<dbReference type="InterPro" id="IPR003105">
    <property type="entry name" value="SRA_YDG"/>
</dbReference>
<keyword evidence="16" id="KW-1185">Reference proteome</keyword>
<name>A0ABQ7X740_BRANA</name>
<keyword evidence="2" id="KW-0158">Chromosome</keyword>
<dbReference type="PROSITE" id="PS51015">
    <property type="entry name" value="YDG"/>
    <property type="match status" value="2"/>
</dbReference>
<keyword evidence="6" id="KW-0156">Chromatin regulator</keyword>
<feature type="compositionally biased region" description="Basic residues" evidence="10">
    <location>
        <begin position="1260"/>
        <end position="1280"/>
    </location>
</feature>
<feature type="compositionally biased region" description="Polar residues" evidence="10">
    <location>
        <begin position="49"/>
        <end position="61"/>
    </location>
</feature>
<feature type="domain" description="SET" evidence="11">
    <location>
        <begin position="810"/>
        <end position="948"/>
    </location>
</feature>
<evidence type="ECO:0000256" key="9">
    <source>
        <dbReference type="PROSITE-ProRule" id="PRU00358"/>
    </source>
</evidence>
<dbReference type="Gene3D" id="2.30.280.10">
    <property type="entry name" value="SRA-YDG"/>
    <property type="match status" value="2"/>
</dbReference>
<dbReference type="PROSITE" id="PS50867">
    <property type="entry name" value="PRE_SET"/>
    <property type="match status" value="2"/>
</dbReference>
<dbReference type="InterPro" id="IPR003616">
    <property type="entry name" value="Post-SET_dom"/>
</dbReference>
<dbReference type="Proteomes" id="UP000824890">
    <property type="component" value="Unassembled WGS sequence"/>
</dbReference>
<evidence type="ECO:0000256" key="10">
    <source>
        <dbReference type="SAM" id="MobiDB-lite"/>
    </source>
</evidence>
<feature type="region of interest" description="Disordered" evidence="10">
    <location>
        <begin position="2124"/>
        <end position="2149"/>
    </location>
</feature>
<feature type="region of interest" description="Disordered" evidence="10">
    <location>
        <begin position="25"/>
        <end position="145"/>
    </location>
</feature>
<dbReference type="PROSITE" id="PS50868">
    <property type="entry name" value="POST_SET"/>
    <property type="match status" value="1"/>
</dbReference>
<dbReference type="InterPro" id="IPR007728">
    <property type="entry name" value="Pre-SET_dom"/>
</dbReference>
<evidence type="ECO:0000313" key="15">
    <source>
        <dbReference type="EMBL" id="KAH0850903.1"/>
    </source>
</evidence>
<comment type="caution">
    <text evidence="15">The sequence shown here is derived from an EMBL/GenBank/DDBJ whole genome shotgun (WGS) entry which is preliminary data.</text>
</comment>
<dbReference type="Pfam" id="PF05033">
    <property type="entry name" value="Pre-SET"/>
    <property type="match status" value="2"/>
</dbReference>
<evidence type="ECO:0000313" key="16">
    <source>
        <dbReference type="Proteomes" id="UP000824890"/>
    </source>
</evidence>
<evidence type="ECO:0000259" key="12">
    <source>
        <dbReference type="PROSITE" id="PS50867"/>
    </source>
</evidence>
<dbReference type="SUPFAM" id="SSF88697">
    <property type="entry name" value="PUA domain-like"/>
    <property type="match status" value="2"/>
</dbReference>
<feature type="domain" description="YDG" evidence="14">
    <location>
        <begin position="274"/>
        <end position="420"/>
    </location>
</feature>
<evidence type="ECO:0000256" key="4">
    <source>
        <dbReference type="ARBA" id="ARBA00022679"/>
    </source>
</evidence>
<dbReference type="PROSITE" id="PS50280">
    <property type="entry name" value="SET"/>
    <property type="match status" value="3"/>
</dbReference>
<feature type="compositionally biased region" description="Polar residues" evidence="10">
    <location>
        <begin position="2131"/>
        <end position="2149"/>
    </location>
</feature>
<feature type="domain" description="SET" evidence="11">
    <location>
        <begin position="566"/>
        <end position="707"/>
    </location>
</feature>
<gene>
    <name evidence="15" type="ORF">HID58_095138</name>
</gene>
<feature type="compositionally biased region" description="Polar residues" evidence="10">
    <location>
        <begin position="1158"/>
        <end position="1169"/>
    </location>
</feature>
<evidence type="ECO:0000259" key="11">
    <source>
        <dbReference type="PROSITE" id="PS50280"/>
    </source>
</evidence>
<dbReference type="SMART" id="SM00317">
    <property type="entry name" value="SET"/>
    <property type="match status" value="3"/>
</dbReference>
<dbReference type="InterPro" id="IPR036987">
    <property type="entry name" value="SRA-YDG_sf"/>
</dbReference>
<feature type="compositionally biased region" description="Basic residues" evidence="10">
    <location>
        <begin position="178"/>
        <end position="198"/>
    </location>
</feature>
<dbReference type="Pfam" id="PF02182">
    <property type="entry name" value="SAD_SRA"/>
    <property type="match status" value="2"/>
</dbReference>
<dbReference type="InterPro" id="IPR015947">
    <property type="entry name" value="PUA-like_sf"/>
</dbReference>
<comment type="subcellular location">
    <subcellularLocation>
        <location evidence="1">Chromosome</location>
        <location evidence="1">Centromere</location>
    </subcellularLocation>
    <subcellularLocation>
        <location evidence="9">Nucleus</location>
    </subcellularLocation>
</comment>
<feature type="compositionally biased region" description="Polar residues" evidence="10">
    <location>
        <begin position="1974"/>
        <end position="2015"/>
    </location>
</feature>
<organism evidence="15 16">
    <name type="scientific">Brassica napus</name>
    <name type="common">Rape</name>
    <dbReference type="NCBI Taxonomy" id="3708"/>
    <lineage>
        <taxon>Eukaryota</taxon>
        <taxon>Viridiplantae</taxon>
        <taxon>Streptophyta</taxon>
        <taxon>Embryophyta</taxon>
        <taxon>Tracheophyta</taxon>
        <taxon>Spermatophyta</taxon>
        <taxon>Magnoliopsida</taxon>
        <taxon>eudicotyledons</taxon>
        <taxon>Gunneridae</taxon>
        <taxon>Pentapetalae</taxon>
        <taxon>rosids</taxon>
        <taxon>malvids</taxon>
        <taxon>Brassicales</taxon>
        <taxon>Brassicaceae</taxon>
        <taxon>Brassiceae</taxon>
        <taxon>Brassica</taxon>
    </lineage>
</organism>
<evidence type="ECO:0000256" key="3">
    <source>
        <dbReference type="ARBA" id="ARBA00022603"/>
    </source>
</evidence>
<keyword evidence="7 9" id="KW-0539">Nucleus</keyword>
<feature type="domain" description="SET" evidence="11">
    <location>
        <begin position="1648"/>
        <end position="1789"/>
    </location>
</feature>
<protein>
    <submittedName>
        <fullName evidence="15">Uncharacterized protein</fullName>
    </submittedName>
</protein>
<feature type="domain" description="Post-SET" evidence="13">
    <location>
        <begin position="958"/>
        <end position="974"/>
    </location>
</feature>
<dbReference type="SMART" id="SM00466">
    <property type="entry name" value="SRA"/>
    <property type="match status" value="2"/>
</dbReference>
<dbReference type="EMBL" id="JAGKQM010001898">
    <property type="protein sequence ID" value="KAH0850903.1"/>
    <property type="molecule type" value="Genomic_DNA"/>
</dbReference>
<evidence type="ECO:0000259" key="14">
    <source>
        <dbReference type="PROSITE" id="PS51015"/>
    </source>
</evidence>
<feature type="region of interest" description="Disordered" evidence="10">
    <location>
        <begin position="1239"/>
        <end position="1282"/>
    </location>
</feature>
<sequence>MDESTPIEATPFSYLIPSFADDDDNLMENITSPTFQGVTPLQTVDDETPYTTPPANEENYNTPPSQPLLLATPLSSASPSDESNTAPVDPNMGPIKRGRGRPKGSKNSKPSKKKMETSHDPNNEVVVSGHNDETHNTSFSPHPPLVATDLQAIVPYDDSNHDSLADDDAAPSSDPLKRGRGRPKGSKSAKTPVKKLKPHNPDEKMVIFCPSFDSMITEEVKENGNEELVDSVRMRFNAVCRHLGHVSCEKAVVTTAFSRFTNLGVRTNKKKRIGPVPGVQPGDIFYFWGEMCLVGLHTQMPAGIDYLLAKDGAAEGLTTSVITSVGHYNDKTDELHFLVYTGQGGTCKDGKPRDQELTRGNLALIASQKRGNEVRVIRGIVDPRDEKRKVYIYDGLYVVTYYWIEKGTTGFDEFKFNLVRQQDQPSGFATWKLAEELMKCGSSNLLRKGFVFGDISLGLEALPVPIVNEVDENDKEWPLDFNYRVSSKNLSMMIVPNHQSTGCNNTCKGGQSCGDPTCSCIQRNGGDLPYDNHILLYRKPMIYECSDLCACPEDCKSRLTQSGLKLRLEVFKTKSCGWGLRSWEPIRAGTFICELVGTAKGRDEIEEDDEYIFDTSRVYKTFRWNYEPELVGEDCWEEVSEVYKLRSEILVSARAFGNVSRFMNHSCLANVMWQPVEYETDGQPLVNIVFFAKRHISPLTELRYDYGMSYDTGEIDEGGSKVKGLACVVRKIVVVLLSEVEHFYYYCCCLFFSVVLIIVVLWNYEPELVGEDCWDEASEVYKLRSEILVSARAIGNSVMNHSCSANVMWQSVEFEKDGQPTFSLHIPPLTELRDDYGMYYDTGEVDEDRSMVFRGTSRVYKKFRLSYEPEVVGEDCWDEVSEVYKLRSEILVSARAIGNVSGFMNHSCSANVMWQPVEFEKDGQPLVRIAFFAKRHIPPLTEMRYDYVDEDGSMIFRGKRVCLCGSGNCHGSFEWNYEPELVSEDCWDEASEVYKLRSEILVSARAIDNSVMNHSCSANIMWQHVEFEKDGQPTFGLHIPLLKELRYDYGMSNDTGEVDEDGSRVFRGLIFTMDESTPIEATPFSYLIPSFADDDNHQMENIPSPTYQVVTPLQTVDDETSYTTPPPIPQASPLQPANEENYNTPTPYQPLLLATPLSFVSPSDESNTAAVDPNMGPIKRGRGRPKGSKNSKPSKKKMETSHLNNEVVVSGHNDETHNTSFSPHPPLVATDLQAIVPYDDSNHDSLADDDAAPSSDPIKRGRGRPKGSKSAKTPVKKLKPHNPDEKMVIFCPSFDSMITEEEKENGNEELVDSVRMRFNAVCRRLGHVSCEKAVVTTAFSRFTNLGVRTNKKKRIGPVPGVQPGYIFYFWGEMCLVGLHTQMPAGIDYLLAKDGEAEGLTTSVVTSVGHYNDKTDELHTLVYTGQGGTCKDGKPRNQDLTRGNLALVTSQKRGNEVRVIRGVEDPGDKKGKVYIYDGLYVVTHYWIEKGTTGFDEFKFNLVRKQDQLSGFATWKLAEELMKCGSSNRSRKGFVFEDIALGLEALPVPIVNEIDENDKEWPLDFDYRASSESLSIMIVPNHQSTGCKTTCQGGQSCGDPMCLCIQRNGGELPYDNRILLYRKPMIYECGDSCSCPADCKNRLSQSGLKLRLEVFKTESCGWGLRSWEPIRAGTFICKLVGTAKGRDEIEEDDEYVFDTSRVYKRFRWNYEPELVGEDCWDEVSEVYKLRSEILVSARAFGNVSRFMNHSCLANVMWQPVEFEKNGQPLVRIAFFAKRHIPPLTELRYDYGMSYDTGEVDEGGSRVFTGWPTFGSYCDFAKRHIPPLAELTYDYGMSYDTEEVDEDGSMGFRGGTVNRKLWVKTVGTKSLKFINLGRKSWSVRDRLRHIPPLTELRYDYEMSYDTGEVDEDGSRVFRGFTFAIDESTPIEATPFSYLIPSFADDDNHQMENISSPTSQYTSPKSKPLYEIPYTKTPPISQASPLQPANDENYNTPTSSHPGANLENFVSPSDESNTVDVDPSIGPIKRGRGRCNGMSYDTGEFDEDGNMIFRGMNRRKGWKIKMSSSSKTLMLLHLYDMTFREDPSDFDDNLLYAARDRIRQLRSFKEYEQLAIWFGDADMGVDVTNSKKHATTSPDPKNSGSNLPFASDD</sequence>
<dbReference type="PANTHER" id="PTHR45660">
    <property type="entry name" value="HISTONE-LYSINE N-METHYLTRANSFERASE SETMAR"/>
    <property type="match status" value="1"/>
</dbReference>
<dbReference type="PANTHER" id="PTHR45660:SF50">
    <property type="entry name" value="SET DOMAIN-CONTAINING PROTEIN"/>
    <property type="match status" value="1"/>
</dbReference>
<evidence type="ECO:0000256" key="7">
    <source>
        <dbReference type="ARBA" id="ARBA00023242"/>
    </source>
</evidence>
<dbReference type="SMART" id="SM00384">
    <property type="entry name" value="AT_hook"/>
    <property type="match status" value="4"/>
</dbReference>
<proteinExistence type="predicted"/>
<keyword evidence="8" id="KW-0137">Centromere</keyword>
<dbReference type="PROSITE" id="PS51575">
    <property type="entry name" value="SAM_MT43_SUVAR39_2"/>
    <property type="match status" value="2"/>
</dbReference>
<feature type="region of interest" description="Disordered" evidence="10">
    <location>
        <begin position="157"/>
        <end position="200"/>
    </location>
</feature>
<feature type="compositionally biased region" description="Low complexity" evidence="10">
    <location>
        <begin position="67"/>
        <end position="80"/>
    </location>
</feature>
<dbReference type="SUPFAM" id="SSF82199">
    <property type="entry name" value="SET domain"/>
    <property type="match status" value="3"/>
</dbReference>
<keyword evidence="3" id="KW-0489">Methyltransferase</keyword>
<dbReference type="InterPro" id="IPR001214">
    <property type="entry name" value="SET_dom"/>
</dbReference>
<evidence type="ECO:0000256" key="2">
    <source>
        <dbReference type="ARBA" id="ARBA00022454"/>
    </source>
</evidence>
<reference evidence="15 16" key="1">
    <citation type="submission" date="2021-05" db="EMBL/GenBank/DDBJ databases">
        <title>Genome Assembly of Synthetic Allotetraploid Brassica napus Reveals Homoeologous Exchanges between Subgenomes.</title>
        <authorList>
            <person name="Davis J.T."/>
        </authorList>
    </citation>
    <scope>NUCLEOTIDE SEQUENCE [LARGE SCALE GENOMIC DNA]</scope>
    <source>
        <strain evidence="16">cv. Da-Ae</strain>
        <tissue evidence="15">Seedling</tissue>
    </source>
</reference>
<evidence type="ECO:0000256" key="6">
    <source>
        <dbReference type="ARBA" id="ARBA00022853"/>
    </source>
</evidence>